<keyword evidence="2" id="KW-1185">Reference proteome</keyword>
<dbReference type="Proteomes" id="UP000286746">
    <property type="component" value="Unassembled WGS sequence"/>
</dbReference>
<dbReference type="RefSeq" id="WP_032926801.1">
    <property type="nucleotide sequence ID" value="NZ_BHZD01000001.1"/>
</dbReference>
<comment type="caution">
    <text evidence="1">The sequence shown here is derived from an EMBL/GenBank/DDBJ whole genome shotgun (WGS) entry which is preliminary data.</text>
</comment>
<proteinExistence type="predicted"/>
<accession>A0A401WEG5</accession>
<name>A0A401WEG5_STREY</name>
<organism evidence="1 2">
    <name type="scientific">Streptomyces paromomycinus</name>
    <name type="common">Streptomyces rimosus subsp. paromomycinus</name>
    <dbReference type="NCBI Taxonomy" id="92743"/>
    <lineage>
        <taxon>Bacteria</taxon>
        <taxon>Bacillati</taxon>
        <taxon>Actinomycetota</taxon>
        <taxon>Actinomycetes</taxon>
        <taxon>Kitasatosporales</taxon>
        <taxon>Streptomycetaceae</taxon>
        <taxon>Streptomyces</taxon>
    </lineage>
</organism>
<dbReference type="EMBL" id="BHZD01000001">
    <property type="protein sequence ID" value="GCD47723.1"/>
    <property type="molecule type" value="Genomic_DNA"/>
</dbReference>
<reference evidence="1 2" key="1">
    <citation type="submission" date="2018-11" db="EMBL/GenBank/DDBJ databases">
        <title>Whole genome sequence of Streptomyces paromomycinus NBRC 15454(T).</title>
        <authorList>
            <person name="Komaki H."/>
            <person name="Tamura T."/>
        </authorList>
    </citation>
    <scope>NUCLEOTIDE SEQUENCE [LARGE SCALE GENOMIC DNA]</scope>
    <source>
        <strain evidence="1 2">NBRC 15454</strain>
    </source>
</reference>
<protein>
    <submittedName>
        <fullName evidence="1">Uncharacterized protein</fullName>
    </submittedName>
</protein>
<evidence type="ECO:0000313" key="1">
    <source>
        <dbReference type="EMBL" id="GCD47723.1"/>
    </source>
</evidence>
<dbReference type="AlphaFoldDB" id="A0A401WEG5"/>
<gene>
    <name evidence="1" type="ORF">GKJPGBOP_07516</name>
</gene>
<evidence type="ECO:0000313" key="2">
    <source>
        <dbReference type="Proteomes" id="UP000286746"/>
    </source>
</evidence>
<sequence length="63" mass="6712">MMLAQTLQPTGLTLDKEALGWVATQPEAPLSDAPVPAPHGAAWGVLLLGLLISPKEPKETKRR</sequence>